<comment type="function">
    <text evidence="9">Allosteric enzyme that catalyzes the rate-limiting step in glycogen catabolism, the phosphorolytic cleavage of glycogen to produce glucose-1-phosphate, and plays a central role in maintaining cellular and organismal glucose homeostasis.</text>
</comment>
<evidence type="ECO:0000256" key="3">
    <source>
        <dbReference type="ARBA" id="ARBA00006047"/>
    </source>
</evidence>
<organism evidence="10 11">
    <name type="scientific">Alkalicoccobacillus gibsonii</name>
    <dbReference type="NCBI Taxonomy" id="79881"/>
    <lineage>
        <taxon>Bacteria</taxon>
        <taxon>Bacillati</taxon>
        <taxon>Bacillota</taxon>
        <taxon>Bacilli</taxon>
        <taxon>Bacillales</taxon>
        <taxon>Bacillaceae</taxon>
        <taxon>Alkalicoccobacillus</taxon>
    </lineage>
</organism>
<comment type="function">
    <text evidence="8">Phosphorylase is an important allosteric enzyme in carbohydrate metabolism. Enzymes from different sources differ in their regulatory mechanisms and in their natural substrates. However, all known phosphorylases share catalytic and structural properties.</text>
</comment>
<evidence type="ECO:0000256" key="8">
    <source>
        <dbReference type="ARBA" id="ARBA00025174"/>
    </source>
</evidence>
<name>A0ABU9VG85_9BACI</name>
<dbReference type="EMBL" id="JBCITK010000001">
    <property type="protein sequence ID" value="MEN0642868.1"/>
    <property type="molecule type" value="Genomic_DNA"/>
</dbReference>
<dbReference type="PIRSF" id="PIRSF000460">
    <property type="entry name" value="Pprylas_GlgP"/>
    <property type="match status" value="1"/>
</dbReference>
<keyword evidence="7 9" id="KW-0119">Carbohydrate metabolism</keyword>
<keyword evidence="5 9" id="KW-0808">Transferase</keyword>
<dbReference type="EC" id="2.4.1.1" evidence="9"/>
<dbReference type="NCBIfam" id="TIGR02093">
    <property type="entry name" value="P_ylase"/>
    <property type="match status" value="1"/>
</dbReference>
<sequence>MTINKDRFKKALSKQLVNAEPRTPQHALHTIASLVKEFSESNESKSPHKKQVYYFSMEFLPGRFIETNLLNLDLLDSCKEVLETFQYEPTEVFQSELDAALGNGGLGRLAACFLDSLAALGYSGHGMGLRYQYGLFKQKINNQQQVELPDQWVSDSGYAWEARKPDQAIVVRFGGSVHMSQHNDRLTFHLHNPEEIIAVPYQIPIFGYKNNQVNDLTIWRAESTPATSDITFEAYASTKRKAEEITEFLYPDDSHYDGKVLRLRQQYFLVSAGIQSILVDYLQNEGTLQEIPSKIAIQINDTHPTLIIPEFMRLLVDEHDLSWEEAWSIVLSTVSYTNHTLMNEALEKWPVFLVKEQLPRIFLIIEEINRRHCLDVEYRGLEEWESLNDLSIVTDDVIHMARLAVIGSHTINGVAKLHSTILKDELLKSFSIRFPERFTNKTNGISHRQWLLNANPLLTNFITRLIGESWKENPVNLTKLLKYTDDDAVLDELHAIKQQNKQRLAHKVFAKTGHQIMEHSIFDVHIKRLHGYKRQLLNLLHVMYLWDLCHDKPDAIKVPRTFIFGAKAAPGYLYAKRIISLITSVASQINEDPVTKGKIQVLFLPNYNVSQAELIIPAADISEQISTASKEASGTGNMKMMMNGALTIGTMDGANIEMTDLVSTDHFFDFGLRAQEVLAYEQNGQYDPREVFHQDRRLQKVLHRLVNGSLKGDQVAFQDIYYSLVENGDEYFLLKDFGSYVQAQNQVQELYLTPRTWQKKCLINISHSGYFSSDRTIAEYAKEIWHL</sequence>
<dbReference type="PROSITE" id="PS00102">
    <property type="entry name" value="PHOSPHORYLASE"/>
    <property type="match status" value="1"/>
</dbReference>
<dbReference type="InterPro" id="IPR035090">
    <property type="entry name" value="Pyridoxal_P_attach_site"/>
</dbReference>
<dbReference type="PANTHER" id="PTHR11468:SF3">
    <property type="entry name" value="GLYCOGEN PHOSPHORYLASE, LIVER FORM"/>
    <property type="match status" value="1"/>
</dbReference>
<dbReference type="InterPro" id="IPR011833">
    <property type="entry name" value="Glycg_phsphrylas"/>
</dbReference>
<comment type="caution">
    <text evidence="10">The sequence shown here is derived from an EMBL/GenBank/DDBJ whole genome shotgun (WGS) entry which is preliminary data.</text>
</comment>
<comment type="cofactor">
    <cofactor evidence="2 9">
        <name>pyridoxal 5'-phosphate</name>
        <dbReference type="ChEBI" id="CHEBI:597326"/>
    </cofactor>
</comment>
<comment type="similarity">
    <text evidence="3 9">Belongs to the glycogen phosphorylase family.</text>
</comment>
<keyword evidence="6 9" id="KW-0663">Pyridoxal phosphate</keyword>
<dbReference type="RefSeq" id="WP_343129898.1">
    <property type="nucleotide sequence ID" value="NZ_JBCITK010000001.1"/>
</dbReference>
<evidence type="ECO:0000256" key="5">
    <source>
        <dbReference type="ARBA" id="ARBA00022679"/>
    </source>
</evidence>
<keyword evidence="4 9" id="KW-0328">Glycosyltransferase</keyword>
<evidence type="ECO:0000256" key="9">
    <source>
        <dbReference type="RuleBase" id="RU000587"/>
    </source>
</evidence>
<dbReference type="PANTHER" id="PTHR11468">
    <property type="entry name" value="GLYCOGEN PHOSPHORYLASE"/>
    <property type="match status" value="1"/>
</dbReference>
<evidence type="ECO:0000313" key="10">
    <source>
        <dbReference type="EMBL" id="MEN0642868.1"/>
    </source>
</evidence>
<gene>
    <name evidence="10" type="ORF">MKY91_06890</name>
</gene>
<comment type="catalytic activity">
    <reaction evidence="1 9">
        <text>[(1-&gt;4)-alpha-D-glucosyl](n) + phosphate = [(1-&gt;4)-alpha-D-glucosyl](n-1) + alpha-D-glucose 1-phosphate</text>
        <dbReference type="Rhea" id="RHEA:41732"/>
        <dbReference type="Rhea" id="RHEA-COMP:9584"/>
        <dbReference type="Rhea" id="RHEA-COMP:9586"/>
        <dbReference type="ChEBI" id="CHEBI:15444"/>
        <dbReference type="ChEBI" id="CHEBI:43474"/>
        <dbReference type="ChEBI" id="CHEBI:58601"/>
        <dbReference type="EC" id="2.4.1.1"/>
    </reaction>
</comment>
<evidence type="ECO:0000313" key="11">
    <source>
        <dbReference type="Proteomes" id="UP001418796"/>
    </source>
</evidence>
<dbReference type="InterPro" id="IPR000811">
    <property type="entry name" value="Glyco_trans_35"/>
</dbReference>
<evidence type="ECO:0000256" key="7">
    <source>
        <dbReference type="ARBA" id="ARBA00023277"/>
    </source>
</evidence>
<dbReference type="Pfam" id="PF00343">
    <property type="entry name" value="Phosphorylase"/>
    <property type="match status" value="1"/>
</dbReference>
<accession>A0ABU9VG85</accession>
<evidence type="ECO:0000256" key="4">
    <source>
        <dbReference type="ARBA" id="ARBA00022676"/>
    </source>
</evidence>
<evidence type="ECO:0000256" key="2">
    <source>
        <dbReference type="ARBA" id="ARBA00001933"/>
    </source>
</evidence>
<dbReference type="Gene3D" id="3.40.50.2000">
    <property type="entry name" value="Glycogen Phosphorylase B"/>
    <property type="match status" value="2"/>
</dbReference>
<proteinExistence type="inferred from homology"/>
<dbReference type="Proteomes" id="UP001418796">
    <property type="component" value="Unassembled WGS sequence"/>
</dbReference>
<dbReference type="SUPFAM" id="SSF53756">
    <property type="entry name" value="UDP-Glycosyltransferase/glycogen phosphorylase"/>
    <property type="match status" value="1"/>
</dbReference>
<evidence type="ECO:0000256" key="1">
    <source>
        <dbReference type="ARBA" id="ARBA00001275"/>
    </source>
</evidence>
<keyword evidence="11" id="KW-1185">Reference proteome</keyword>
<evidence type="ECO:0000256" key="6">
    <source>
        <dbReference type="ARBA" id="ARBA00022898"/>
    </source>
</evidence>
<reference evidence="10 11" key="1">
    <citation type="submission" date="2024-03" db="EMBL/GenBank/DDBJ databases">
        <title>Bacilli Hybrid Assemblies.</title>
        <authorList>
            <person name="Kovac J."/>
        </authorList>
    </citation>
    <scope>NUCLEOTIDE SEQUENCE [LARGE SCALE GENOMIC DNA]</scope>
    <source>
        <strain evidence="10 11">FSL R7-0666</strain>
    </source>
</reference>
<dbReference type="GO" id="GO:0004645">
    <property type="term" value="F:1,4-alpha-oligoglucan phosphorylase activity"/>
    <property type="evidence" value="ECO:0007669"/>
    <property type="project" value="UniProtKB-EC"/>
</dbReference>
<protein>
    <recommendedName>
        <fullName evidence="9">Alpha-1,4 glucan phosphorylase</fullName>
        <ecNumber evidence="9">2.4.1.1</ecNumber>
    </recommendedName>
</protein>
<dbReference type="CDD" id="cd04300">
    <property type="entry name" value="GT35_Glycogen_Phosphorylase"/>
    <property type="match status" value="1"/>
</dbReference>